<dbReference type="EMBL" id="BTSX01000005">
    <property type="protein sequence ID" value="GMS98215.1"/>
    <property type="molecule type" value="Genomic_DNA"/>
</dbReference>
<feature type="region of interest" description="Disordered" evidence="1">
    <location>
        <begin position="15"/>
        <end position="34"/>
    </location>
</feature>
<organism evidence="2 3">
    <name type="scientific">Pristionchus entomophagus</name>
    <dbReference type="NCBI Taxonomy" id="358040"/>
    <lineage>
        <taxon>Eukaryota</taxon>
        <taxon>Metazoa</taxon>
        <taxon>Ecdysozoa</taxon>
        <taxon>Nematoda</taxon>
        <taxon>Chromadorea</taxon>
        <taxon>Rhabditida</taxon>
        <taxon>Rhabditina</taxon>
        <taxon>Diplogasteromorpha</taxon>
        <taxon>Diplogasteroidea</taxon>
        <taxon>Neodiplogasteridae</taxon>
        <taxon>Pristionchus</taxon>
    </lineage>
</organism>
<dbReference type="SUPFAM" id="SSF140996">
    <property type="entry name" value="Hermes dimerisation domain"/>
    <property type="match status" value="1"/>
</dbReference>
<feature type="non-terminal residue" evidence="2">
    <location>
        <position position="1"/>
    </location>
</feature>
<sequence length="176" mass="19929">SRKLISSRICEGANSRRGKLAKNSHPSNFNRHMRDTHPDECLSAAQRDEKFGDLLANAVAVNMVPFNVVDSKEFKEIFNFLNPDVKVPSRRTIATKERNVKKIAVKPLNTLDEYSSDDLAELEDMTQSEDSEEELEMMINAVKKEIEAERQAEQEVTKTSRSKRGRSPTTSSSKTK</sequence>
<comment type="caution">
    <text evidence="2">The sequence shown here is derived from an EMBL/GenBank/DDBJ whole genome shotgun (WGS) entry which is preliminary data.</text>
</comment>
<evidence type="ECO:0000256" key="1">
    <source>
        <dbReference type="SAM" id="MobiDB-lite"/>
    </source>
</evidence>
<accession>A0AAV5TUQ0</accession>
<dbReference type="Proteomes" id="UP001432027">
    <property type="component" value="Unassembled WGS sequence"/>
</dbReference>
<evidence type="ECO:0000313" key="3">
    <source>
        <dbReference type="Proteomes" id="UP001432027"/>
    </source>
</evidence>
<feature type="compositionally biased region" description="Polar residues" evidence="1">
    <location>
        <begin position="167"/>
        <end position="176"/>
    </location>
</feature>
<feature type="compositionally biased region" description="Basic and acidic residues" evidence="1">
    <location>
        <begin position="146"/>
        <end position="158"/>
    </location>
</feature>
<feature type="region of interest" description="Disordered" evidence="1">
    <location>
        <begin position="146"/>
        <end position="176"/>
    </location>
</feature>
<protein>
    <submittedName>
        <fullName evidence="2">Uncharacterized protein</fullName>
    </submittedName>
</protein>
<dbReference type="AlphaFoldDB" id="A0AAV5TUQ0"/>
<gene>
    <name evidence="2" type="ORF">PENTCL1PPCAC_20390</name>
</gene>
<evidence type="ECO:0000313" key="2">
    <source>
        <dbReference type="EMBL" id="GMS98215.1"/>
    </source>
</evidence>
<keyword evidence="3" id="KW-1185">Reference proteome</keyword>
<reference evidence="2" key="1">
    <citation type="submission" date="2023-10" db="EMBL/GenBank/DDBJ databases">
        <title>Genome assembly of Pristionchus species.</title>
        <authorList>
            <person name="Yoshida K."/>
            <person name="Sommer R.J."/>
        </authorList>
    </citation>
    <scope>NUCLEOTIDE SEQUENCE</scope>
    <source>
        <strain evidence="2">RS0144</strain>
    </source>
</reference>
<feature type="non-terminal residue" evidence="2">
    <location>
        <position position="176"/>
    </location>
</feature>
<name>A0AAV5TUQ0_9BILA</name>
<proteinExistence type="predicted"/>